<dbReference type="PROSITE" id="PS50994">
    <property type="entry name" value="INTEGRASE"/>
    <property type="match status" value="1"/>
</dbReference>
<evidence type="ECO:0000313" key="3">
    <source>
        <dbReference type="EMBL" id="CAI4020431.1"/>
    </source>
</evidence>
<dbReference type="InterPro" id="IPR013103">
    <property type="entry name" value="RVT_2"/>
</dbReference>
<gene>
    <name evidence="3" type="ORF">C1SCF055_LOCUS44848</name>
</gene>
<accession>A0A9P1GSH2</accession>
<protein>
    <recommendedName>
        <fullName evidence="2">Integrase catalytic domain-containing protein</fullName>
    </recommendedName>
</protein>
<reference evidence="3" key="1">
    <citation type="submission" date="2022-10" db="EMBL/GenBank/DDBJ databases">
        <authorList>
            <person name="Chen Y."/>
            <person name="Dougan E. K."/>
            <person name="Chan C."/>
            <person name="Rhodes N."/>
            <person name="Thang M."/>
        </authorList>
    </citation>
    <scope>NUCLEOTIDE SEQUENCE</scope>
</reference>
<proteinExistence type="predicted"/>
<feature type="region of interest" description="Disordered" evidence="1">
    <location>
        <begin position="769"/>
        <end position="796"/>
    </location>
</feature>
<dbReference type="InterPro" id="IPR050951">
    <property type="entry name" value="Retrovirus_Pol_polyprotein"/>
</dbReference>
<reference evidence="4" key="2">
    <citation type="submission" date="2024-04" db="EMBL/GenBank/DDBJ databases">
        <authorList>
            <person name="Chen Y."/>
            <person name="Shah S."/>
            <person name="Dougan E. K."/>
            <person name="Thang M."/>
            <person name="Chan C."/>
        </authorList>
    </citation>
    <scope>NUCLEOTIDE SEQUENCE [LARGE SCALE GENOMIC DNA]</scope>
</reference>
<feature type="compositionally biased region" description="Basic and acidic residues" evidence="1">
    <location>
        <begin position="667"/>
        <end position="676"/>
    </location>
</feature>
<feature type="domain" description="Integrase catalytic" evidence="2">
    <location>
        <begin position="343"/>
        <end position="508"/>
    </location>
</feature>
<dbReference type="PANTHER" id="PTHR37984">
    <property type="entry name" value="PROTEIN CBG26694"/>
    <property type="match status" value="1"/>
</dbReference>
<dbReference type="GO" id="GO:0003676">
    <property type="term" value="F:nucleic acid binding"/>
    <property type="evidence" value="ECO:0007669"/>
    <property type="project" value="InterPro"/>
</dbReference>
<sequence length="1721" mass="190222">MQKNLNETFAMSLTLEPAATNGAPLLTEVFTTVQQVIKQAQRRGHLTGTPMSLETGWNFLNVLDRKAALKQIEKEKPFLVVLAFPCGPWSALMRLNPSKNLEQLRAEGRVLIQFALDVARLQAKNGRHFLLENPGTSEAWNLDMLIRFLEEIDSHTAIFDQCRFGLRGQSGLLHRKTTRIETSSPCVAKRLDGKRCLRDHDHEMIIGGKHITGPAGHYPAQLAKEIVLGIEEEFDVSMRSNDVLAVDDADENGEEPELVPDAVNVSDSSDDEQVTAAGAPKVSAAVRQAVSRLHTNTGHRSNRRLARALVIAGAPAEVVQAAKTLKCSICAERKRPKAQRPASLPAPKDVGDQVHVDLFELFDIHDNRFYVAHAIDFVSRFQMAQVLPDKSSDSVVEFLSSRWLPIFGPPRVMIADQGKEFTSWIFEELCARHGILLWHCAVQAPWQNGVCERGGGVLKALATAVIRAHSLLGPEEVDKSVQEAVMAYNSDVSGDSGVSPAQAAIGKQPRYEGDVLGNFVHRVVSHGILEERPGLARQVAMRETAKLAMVRLHFSKGIQRAEVARSRGPTFEQELTPGMIVYYFRHTKYNNKTSQSKRKLSLKRWHGPGLLVAMEGHLNAFISHRGQLTKVAREHIRPASTMEQIASEVWGDAVKEVVEAAIHDMTLHGMDDKTADGARTPGGRPQAEAPSTPASAPIQPAVLEPAVVAQPLTPQEIANALQPASQGQADLSRRTSLLSMPVQRGTPAPGTPIGDLVRGGSMSSRMAEAVGRLAEADPEDVGPEASRKRPPDVQVEELQDNQPAFETRVRAGPVAPEAAAPYDALLTSVLNQGEHPLKLLQEQAERERQSPLEHVVHDNGTWHGIWPLPSRSEWNARRSHEVDAVQTARKEYKWKDIPKADRPAFHAAAKAGWQVWVDNGAVEVLSKAQADEVRARLKSTGKQSCMLTPRFVYTDKHDGLRTPSKPLPLKANARLVVPGFRDITAYLVRRDAPTGSRTSQHFLLMYTASKRWLLYSADVKSAFLKGENFGPDERELYVSQIRVSSPDEPLLPLGEGGLARAKKGIFGLADSPRRWYLRLNKSVTKLGWVRSELDAALWFLWSDDGTLDGMLISHVDDLLMGGNARAHESLLQLGRELGFGSLETGSFNYCGKRIQQSADFSIKVNMVEYHENLKQIPMTGERKKQLDQPLTPAEHRQLRGLLGSLQWLVSQLRFDQGFSLSTLQSEKPVVATMLKANSLVKKVKASSKFSLNFKPMDLDKCGLVTVSDAALGNVSPDGSIGEDALSRVHSQAAYAILIADENVLAGKEGNFCLIDSRSHRLARVCRSTFAAELMLAEEALDSGEFCRGMFAETRGYSVDRRNVEASNNVIPMILIVDAKDVYDKSTSDTPSYGSQKSLAFTISWIRSQLRRPNVEIKWTATQNMLIDCGTKEMDGEYLRNVLETGRWCFKYSQNYTRQGAKPLKSVKNACAPVPSSPIGQPLESDDPMFGHLLILSEQPGWHTFDDFGVHVAKDAKSYRSPKPRFDPVQFPRRSSYGRFTDGEGRAFWRKLEDRVELASLKSFQALLGDHMAADHETATDMAAAASRPAEERPVLLLEELKEKRAELKRSLKLVSRTLNRASSASRSCSCKTALQMFGEGSRVNAFWFAMAPESVRVLSEGVPLLSRGKAYEVSSRLFESAMANPVGTAVVVNSFKKAAEDYHQRLTNLGLWTSIAPVDRD</sequence>
<comment type="caution">
    <text evidence="3">The sequence shown here is derived from an EMBL/GenBank/DDBJ whole genome shotgun (WGS) entry which is preliminary data.</text>
</comment>
<dbReference type="SUPFAM" id="SSF53098">
    <property type="entry name" value="Ribonuclease H-like"/>
    <property type="match status" value="1"/>
</dbReference>
<evidence type="ECO:0000313" key="4">
    <source>
        <dbReference type="EMBL" id="CAL1173806.1"/>
    </source>
</evidence>
<evidence type="ECO:0000256" key="1">
    <source>
        <dbReference type="SAM" id="MobiDB-lite"/>
    </source>
</evidence>
<dbReference type="Proteomes" id="UP001152797">
    <property type="component" value="Unassembled WGS sequence"/>
</dbReference>
<name>A0A9P1GSH2_9DINO</name>
<dbReference type="OrthoDB" id="416394at2759"/>
<evidence type="ECO:0000259" key="2">
    <source>
        <dbReference type="PROSITE" id="PS50994"/>
    </source>
</evidence>
<dbReference type="EMBL" id="CAMXCT010006811">
    <property type="protein sequence ID" value="CAI4020431.1"/>
    <property type="molecule type" value="Genomic_DNA"/>
</dbReference>
<keyword evidence="5" id="KW-1185">Reference proteome</keyword>
<feature type="region of interest" description="Disordered" evidence="1">
    <location>
        <begin position="667"/>
        <end position="696"/>
    </location>
</feature>
<dbReference type="GO" id="GO:0015074">
    <property type="term" value="P:DNA integration"/>
    <property type="evidence" value="ECO:0007669"/>
    <property type="project" value="InterPro"/>
</dbReference>
<dbReference type="EMBL" id="CAMXCT020006811">
    <property type="protein sequence ID" value="CAL1173806.1"/>
    <property type="molecule type" value="Genomic_DNA"/>
</dbReference>
<dbReference type="InterPro" id="IPR001584">
    <property type="entry name" value="Integrase_cat-core"/>
</dbReference>
<dbReference type="PANTHER" id="PTHR37984:SF5">
    <property type="entry name" value="PROTEIN NYNRIN-LIKE"/>
    <property type="match status" value="1"/>
</dbReference>
<dbReference type="InterPro" id="IPR036397">
    <property type="entry name" value="RNaseH_sf"/>
</dbReference>
<dbReference type="EMBL" id="CAMXCT030006811">
    <property type="protein sequence ID" value="CAL4807743.1"/>
    <property type="molecule type" value="Genomic_DNA"/>
</dbReference>
<dbReference type="Pfam" id="PF07727">
    <property type="entry name" value="RVT_2"/>
    <property type="match status" value="1"/>
</dbReference>
<evidence type="ECO:0000313" key="5">
    <source>
        <dbReference type="Proteomes" id="UP001152797"/>
    </source>
</evidence>
<dbReference type="Pfam" id="PF00665">
    <property type="entry name" value="rve"/>
    <property type="match status" value="1"/>
</dbReference>
<dbReference type="Gene3D" id="3.30.420.10">
    <property type="entry name" value="Ribonuclease H-like superfamily/Ribonuclease H"/>
    <property type="match status" value="1"/>
</dbReference>
<organism evidence="3">
    <name type="scientific">Cladocopium goreaui</name>
    <dbReference type="NCBI Taxonomy" id="2562237"/>
    <lineage>
        <taxon>Eukaryota</taxon>
        <taxon>Sar</taxon>
        <taxon>Alveolata</taxon>
        <taxon>Dinophyceae</taxon>
        <taxon>Suessiales</taxon>
        <taxon>Symbiodiniaceae</taxon>
        <taxon>Cladocopium</taxon>
    </lineage>
</organism>
<dbReference type="InterPro" id="IPR012337">
    <property type="entry name" value="RNaseH-like_sf"/>
</dbReference>